<dbReference type="Proteomes" id="UP000236447">
    <property type="component" value="Chromosome"/>
</dbReference>
<reference evidence="1 2" key="2">
    <citation type="journal article" date="2017" name="Genome Biol. Evol.">
        <title>Trajectories and Drivers of Genome Evolution in Surface-Associated Marine Phaeobacter.</title>
        <authorList>
            <person name="Freese H.M."/>
            <person name="Sikorski J."/>
            <person name="Bunk B."/>
            <person name="Scheuner C."/>
            <person name="Meier-Kolthoff J.P."/>
            <person name="Sproer C."/>
            <person name="Gram L."/>
            <person name="Overmann J."/>
        </authorList>
    </citation>
    <scope>NUCLEOTIDE SEQUENCE [LARGE SCALE GENOMIC DNA]</scope>
    <source>
        <strain evidence="1 2">P88</strain>
    </source>
</reference>
<proteinExistence type="predicted"/>
<protein>
    <submittedName>
        <fullName evidence="1">Uncharacterized protein</fullName>
    </submittedName>
</protein>
<evidence type="ECO:0000313" key="2">
    <source>
        <dbReference type="Proteomes" id="UP000236447"/>
    </source>
</evidence>
<reference evidence="1 2" key="1">
    <citation type="journal article" date="2017" name="Front. Microbiol.">
        <title>Phaeobacter piscinae sp. nov., a species of the Roseobacter group and potential aquaculture probiont.</title>
        <authorList>
            <person name="Sonnenschein E.C."/>
            <person name="Phippen C.B.W."/>
            <person name="Nielsen K.F."/>
            <person name="Mateiu R.V."/>
            <person name="Melchiorsen J."/>
            <person name="Gram L."/>
            <person name="Overmann J."/>
            <person name="Freese H.M."/>
        </authorList>
    </citation>
    <scope>NUCLEOTIDE SEQUENCE [LARGE SCALE GENOMIC DNA]</scope>
    <source>
        <strain evidence="1 2">P88</strain>
    </source>
</reference>
<dbReference type="AlphaFoldDB" id="A0A2I7KEK5"/>
<organism evidence="1 2">
    <name type="scientific">Phaeobacter inhibens</name>
    <dbReference type="NCBI Taxonomy" id="221822"/>
    <lineage>
        <taxon>Bacteria</taxon>
        <taxon>Pseudomonadati</taxon>
        <taxon>Pseudomonadota</taxon>
        <taxon>Alphaproteobacteria</taxon>
        <taxon>Rhodobacterales</taxon>
        <taxon>Roseobacteraceae</taxon>
        <taxon>Phaeobacter</taxon>
    </lineage>
</organism>
<name>A0A2I7KEK5_9RHOB</name>
<sequence>MTTIARSRGNISCGLQPPLALTDMARNKTHEFSV</sequence>
<gene>
    <name evidence="1" type="ORF">PhaeoP88_03702</name>
</gene>
<evidence type="ECO:0000313" key="1">
    <source>
        <dbReference type="EMBL" id="AUR01016.1"/>
    </source>
</evidence>
<dbReference type="EMBL" id="CP010725">
    <property type="protein sequence ID" value="AUR01016.1"/>
    <property type="molecule type" value="Genomic_DNA"/>
</dbReference>
<accession>A0A2I7KEK5</accession>